<accession>A0ABV5CKB9</accession>
<comment type="caution">
    <text evidence="1">The sequence shown here is derived from an EMBL/GenBank/DDBJ whole genome shotgun (WGS) entry which is preliminary data.</text>
</comment>
<evidence type="ECO:0000313" key="2">
    <source>
        <dbReference type="Proteomes" id="UP001580928"/>
    </source>
</evidence>
<gene>
    <name evidence="1" type="ORF">WKR92_14370</name>
</gene>
<organism evidence="1 2">
    <name type="scientific">Albibacterium profundi</name>
    <dbReference type="NCBI Taxonomy" id="3134906"/>
    <lineage>
        <taxon>Bacteria</taxon>
        <taxon>Pseudomonadati</taxon>
        <taxon>Bacteroidota</taxon>
        <taxon>Sphingobacteriia</taxon>
        <taxon>Sphingobacteriales</taxon>
        <taxon>Sphingobacteriaceae</taxon>
        <taxon>Albibacterium</taxon>
    </lineage>
</organism>
<name>A0ABV5CKB9_9SPHI</name>
<sequence>MTTPIQHKGKQLDHIARTTFDSEAQSIEFYQIAKNRLLHPYEWYRIAKVPGARFVLTDQQGRDLIRKMRKGDLLRIDIPGPGSSIGDGYDWVEIEEIEETISQSSGESCSVTVRPTQNPRQRETDEVAHFFKHISSSTFLVKRTQNVVQAEYHGRNELINLDSTTLTDKIRNALVGIMAKLGLSTPQWKGLIEGFVDTKLKAE</sequence>
<dbReference type="EMBL" id="JBBVGT010000003">
    <property type="protein sequence ID" value="MFB5947015.1"/>
    <property type="molecule type" value="Genomic_DNA"/>
</dbReference>
<reference evidence="1 2" key="1">
    <citation type="submission" date="2024-04" db="EMBL/GenBank/DDBJ databases">
        <title>Albibacterium profundi sp. nov., isolated from sediment of the Challenger Deep of Mariana Trench.</title>
        <authorList>
            <person name="Wang Y."/>
        </authorList>
    </citation>
    <scope>NUCLEOTIDE SEQUENCE [LARGE SCALE GENOMIC DNA]</scope>
    <source>
        <strain evidence="1 2">RHL897</strain>
    </source>
</reference>
<proteinExistence type="predicted"/>
<dbReference type="RefSeq" id="WP_375558544.1">
    <property type="nucleotide sequence ID" value="NZ_JBBVGT010000003.1"/>
</dbReference>
<keyword evidence="2" id="KW-1185">Reference proteome</keyword>
<dbReference type="Proteomes" id="UP001580928">
    <property type="component" value="Unassembled WGS sequence"/>
</dbReference>
<protein>
    <submittedName>
        <fullName evidence="1">Uncharacterized protein</fullName>
    </submittedName>
</protein>
<evidence type="ECO:0000313" key="1">
    <source>
        <dbReference type="EMBL" id="MFB5947015.1"/>
    </source>
</evidence>